<proteinExistence type="predicted"/>
<dbReference type="AlphaFoldDB" id="X1MV64"/>
<evidence type="ECO:0000313" key="1">
    <source>
        <dbReference type="EMBL" id="GAI18595.1"/>
    </source>
</evidence>
<feature type="non-terminal residue" evidence="1">
    <location>
        <position position="1"/>
    </location>
</feature>
<organism evidence="1">
    <name type="scientific">marine sediment metagenome</name>
    <dbReference type="NCBI Taxonomy" id="412755"/>
    <lineage>
        <taxon>unclassified sequences</taxon>
        <taxon>metagenomes</taxon>
        <taxon>ecological metagenomes</taxon>
    </lineage>
</organism>
<protein>
    <submittedName>
        <fullName evidence="1">Uncharacterized protein</fullName>
    </submittedName>
</protein>
<sequence>HPQAANNLKSITIPNWKIQTIDLSAMIIAKPIYGSRMLSLNIADLVSWQ</sequence>
<gene>
    <name evidence="1" type="ORF">S06H3_36592</name>
</gene>
<comment type="caution">
    <text evidence="1">The sequence shown here is derived from an EMBL/GenBank/DDBJ whole genome shotgun (WGS) entry which is preliminary data.</text>
</comment>
<name>X1MV64_9ZZZZ</name>
<accession>X1MV64</accession>
<dbReference type="EMBL" id="BARV01022181">
    <property type="protein sequence ID" value="GAI18595.1"/>
    <property type="molecule type" value="Genomic_DNA"/>
</dbReference>
<reference evidence="1" key="1">
    <citation type="journal article" date="2014" name="Front. Microbiol.">
        <title>High frequency of phylogenetically diverse reductive dehalogenase-homologous genes in deep subseafloor sedimentary metagenomes.</title>
        <authorList>
            <person name="Kawai M."/>
            <person name="Futagami T."/>
            <person name="Toyoda A."/>
            <person name="Takaki Y."/>
            <person name="Nishi S."/>
            <person name="Hori S."/>
            <person name="Arai W."/>
            <person name="Tsubouchi T."/>
            <person name="Morono Y."/>
            <person name="Uchiyama I."/>
            <person name="Ito T."/>
            <person name="Fujiyama A."/>
            <person name="Inagaki F."/>
            <person name="Takami H."/>
        </authorList>
    </citation>
    <scope>NUCLEOTIDE SEQUENCE</scope>
    <source>
        <strain evidence="1">Expedition CK06-06</strain>
    </source>
</reference>